<dbReference type="InterPro" id="IPR010148">
    <property type="entry name" value="CRISPR-assoc_prot_CT1975"/>
</dbReference>
<name>A0A2I1IIQ9_9MICO</name>
<dbReference type="Pfam" id="PF09344">
    <property type="entry name" value="Cas_CT1975"/>
    <property type="match status" value="1"/>
</dbReference>
<gene>
    <name evidence="1" type="primary">cas7e</name>
    <name evidence="1" type="ORF">CYJ40_02785</name>
</gene>
<protein>
    <submittedName>
        <fullName evidence="1">Type I-E CRISPR-associated protein Cas7/Cse4/CasC</fullName>
    </submittedName>
</protein>
<organism evidence="1 2">
    <name type="scientific">Brevibacterium ravenspurgense</name>
    <dbReference type="NCBI Taxonomy" id="479117"/>
    <lineage>
        <taxon>Bacteria</taxon>
        <taxon>Bacillati</taxon>
        <taxon>Actinomycetota</taxon>
        <taxon>Actinomycetes</taxon>
        <taxon>Micrococcales</taxon>
        <taxon>Brevibacteriaceae</taxon>
        <taxon>Brevibacterium</taxon>
    </lineage>
</organism>
<dbReference type="EMBL" id="PKGO01000002">
    <property type="protein sequence ID" value="PKY70998.1"/>
    <property type="molecule type" value="Genomic_DNA"/>
</dbReference>
<comment type="caution">
    <text evidence="1">The sequence shown here is derived from an EMBL/GenBank/DDBJ whole genome shotgun (WGS) entry which is preliminary data.</text>
</comment>
<dbReference type="Proteomes" id="UP000242755">
    <property type="component" value="Unassembled WGS sequence"/>
</dbReference>
<accession>A0A2I1IIQ9</accession>
<sequence length="373" mass="40541">MATFIDFHALQTLPPSNVNRGEDGAPKTAVFGGTRRQRISSQALKAAQRRDFAQFLNREDLGLRTKQIVAETAARVRAIDPEISPEEAEKWASSAFGKAGIKVAKPKAKKGEDPKPEQAGYLVFLGNHQLDRLAAAIVEKRDTVFAKKEVLEIIDTEHAVDVSLFGRMIADDAALNVDAAVQTAHALGVSEAAPDFDFYTAVDDFTKAEEETGAGMMGTIEMMSSTFYRYATLNVDQLLENLGSKEAVMRAVHAYARTFVLSLPTGYQNSFAAHTLPDLVSVAVRKRPVSYVNAYEKAVIADERGTVAVASEAMAAEASKISDLYGIVPEVSWLIADDSLEIDADALGQRAGFAELISQLEEHLQSLISEDEE</sequence>
<dbReference type="STRING" id="1176165.GCA_001584405_00156"/>
<reference evidence="1 2" key="1">
    <citation type="submission" date="2017-12" db="EMBL/GenBank/DDBJ databases">
        <title>Phylogenetic diversity of female urinary microbiome.</title>
        <authorList>
            <person name="Thomas-White K."/>
            <person name="Wolfe A.J."/>
        </authorList>
    </citation>
    <scope>NUCLEOTIDE SEQUENCE [LARGE SCALE GENOMIC DNA]</scope>
    <source>
        <strain evidence="1 2">UMB0426</strain>
    </source>
</reference>
<evidence type="ECO:0000313" key="1">
    <source>
        <dbReference type="EMBL" id="PKY70998.1"/>
    </source>
</evidence>
<proteinExistence type="predicted"/>
<dbReference type="NCBIfam" id="TIGR01869">
    <property type="entry name" value="casC_Cse4"/>
    <property type="match status" value="1"/>
</dbReference>
<evidence type="ECO:0000313" key="2">
    <source>
        <dbReference type="Proteomes" id="UP000242755"/>
    </source>
</evidence>
<dbReference type="RefSeq" id="WP_101671973.1">
    <property type="nucleotide sequence ID" value="NZ_PKGO01000002.1"/>
</dbReference>
<dbReference type="AlphaFoldDB" id="A0A2I1IIQ9"/>